<proteinExistence type="predicted"/>
<evidence type="ECO:0008006" key="4">
    <source>
        <dbReference type="Google" id="ProtNLM"/>
    </source>
</evidence>
<dbReference type="AlphaFoldDB" id="A0A2B0TQ72"/>
<reference evidence="2 3" key="1">
    <citation type="submission" date="2017-09" db="EMBL/GenBank/DDBJ databases">
        <title>Large-scale bioinformatics analysis of Bacillus genomes uncovers conserved roles of natural products in bacterial physiology.</title>
        <authorList>
            <consortium name="Agbiome Team Llc"/>
            <person name="Bleich R.M."/>
            <person name="Grubbs K.J."/>
            <person name="Santa Maria K.C."/>
            <person name="Allen S.E."/>
            <person name="Farag S."/>
            <person name="Shank E.A."/>
            <person name="Bowers A."/>
        </authorList>
    </citation>
    <scope>NUCLEOTIDE SEQUENCE [LARGE SCALE GENOMIC DNA]</scope>
    <source>
        <strain evidence="2 3">AFS061806</strain>
    </source>
</reference>
<evidence type="ECO:0000313" key="3">
    <source>
        <dbReference type="Proteomes" id="UP000224076"/>
    </source>
</evidence>
<sequence length="117" mass="12900">MKERNAEFLLAFIGAILGTTGSFFVFLLSGFIPAARNSISYMLSGPFIVFLLQIAAIVLSCSINYINKKLYGIIMICIALISLSIDFFFLLIPAALYIISGGLAFRPIENHSLQKEE</sequence>
<comment type="caution">
    <text evidence="2">The sequence shown here is derived from an EMBL/GenBank/DDBJ whole genome shotgun (WGS) entry which is preliminary data.</text>
</comment>
<evidence type="ECO:0000256" key="1">
    <source>
        <dbReference type="SAM" id="Phobius"/>
    </source>
</evidence>
<keyword evidence="1" id="KW-0472">Membrane</keyword>
<name>A0A2B0TQ72_BACCE</name>
<protein>
    <recommendedName>
        <fullName evidence="4">DUF4064 domain-containing protein</fullName>
    </recommendedName>
</protein>
<feature type="transmembrane region" description="Helical" evidence="1">
    <location>
        <begin position="38"/>
        <end position="59"/>
    </location>
</feature>
<evidence type="ECO:0000313" key="2">
    <source>
        <dbReference type="EMBL" id="PFU37629.1"/>
    </source>
</evidence>
<keyword evidence="1" id="KW-0812">Transmembrane</keyword>
<keyword evidence="1" id="KW-1133">Transmembrane helix</keyword>
<dbReference type="EMBL" id="NVDG01000064">
    <property type="protein sequence ID" value="PFU37629.1"/>
    <property type="molecule type" value="Genomic_DNA"/>
</dbReference>
<dbReference type="RefSeq" id="WP_098500719.1">
    <property type="nucleotide sequence ID" value="NZ_NUXC01000031.1"/>
</dbReference>
<gene>
    <name evidence="2" type="ORF">COK86_28060</name>
</gene>
<feature type="transmembrane region" description="Helical" evidence="1">
    <location>
        <begin position="9"/>
        <end position="32"/>
    </location>
</feature>
<accession>A0A2B0TQ72</accession>
<dbReference type="Proteomes" id="UP000224076">
    <property type="component" value="Unassembled WGS sequence"/>
</dbReference>
<feature type="transmembrane region" description="Helical" evidence="1">
    <location>
        <begin position="71"/>
        <end position="99"/>
    </location>
</feature>
<organism evidence="2 3">
    <name type="scientific">Bacillus cereus</name>
    <dbReference type="NCBI Taxonomy" id="1396"/>
    <lineage>
        <taxon>Bacteria</taxon>
        <taxon>Bacillati</taxon>
        <taxon>Bacillota</taxon>
        <taxon>Bacilli</taxon>
        <taxon>Bacillales</taxon>
        <taxon>Bacillaceae</taxon>
        <taxon>Bacillus</taxon>
        <taxon>Bacillus cereus group</taxon>
    </lineage>
</organism>